<dbReference type="InterPro" id="IPR008964">
    <property type="entry name" value="Invasin/intimin_cell_adhesion"/>
</dbReference>
<feature type="domain" description="BIG2" evidence="2">
    <location>
        <begin position="86"/>
        <end position="154"/>
    </location>
</feature>
<dbReference type="Pfam" id="PF02368">
    <property type="entry name" value="Big_2"/>
    <property type="match status" value="2"/>
</dbReference>
<dbReference type="SMART" id="SM00635">
    <property type="entry name" value="BID_2"/>
    <property type="match status" value="3"/>
</dbReference>
<dbReference type="SUPFAM" id="SSF49373">
    <property type="entry name" value="Invasin/intimin cell-adhesion fragments"/>
    <property type="match status" value="2"/>
</dbReference>
<evidence type="ECO:0000313" key="4">
    <source>
        <dbReference type="Proteomes" id="UP001597231"/>
    </source>
</evidence>
<protein>
    <submittedName>
        <fullName evidence="3">Ig-like domain-containing protein</fullName>
    </submittedName>
</protein>
<dbReference type="EMBL" id="JBHTLT010000015">
    <property type="protein sequence ID" value="MFD1204017.1"/>
    <property type="molecule type" value="Genomic_DNA"/>
</dbReference>
<keyword evidence="4" id="KW-1185">Reference proteome</keyword>
<dbReference type="InterPro" id="IPR003343">
    <property type="entry name" value="Big_2"/>
</dbReference>
<evidence type="ECO:0000256" key="1">
    <source>
        <dbReference type="SAM" id="MobiDB-lite"/>
    </source>
</evidence>
<dbReference type="Gene3D" id="2.60.40.1080">
    <property type="match status" value="3"/>
</dbReference>
<evidence type="ECO:0000313" key="3">
    <source>
        <dbReference type="EMBL" id="MFD1204017.1"/>
    </source>
</evidence>
<name>A0ABW3TUE9_9BACL</name>
<proteinExistence type="predicted"/>
<accession>A0ABW3TUE9</accession>
<dbReference type="Proteomes" id="UP001597231">
    <property type="component" value="Unassembled WGS sequence"/>
</dbReference>
<feature type="region of interest" description="Disordered" evidence="1">
    <location>
        <begin position="1"/>
        <end position="26"/>
    </location>
</feature>
<reference evidence="4" key="1">
    <citation type="journal article" date="2019" name="Int. J. Syst. Evol. Microbiol.">
        <title>The Global Catalogue of Microorganisms (GCM) 10K type strain sequencing project: providing services to taxonomists for standard genome sequencing and annotation.</title>
        <authorList>
            <consortium name="The Broad Institute Genomics Platform"/>
            <consortium name="The Broad Institute Genome Sequencing Center for Infectious Disease"/>
            <person name="Wu L."/>
            <person name="Ma J."/>
        </authorList>
    </citation>
    <scope>NUCLEOTIDE SEQUENCE [LARGE SCALE GENOMIC DNA]</scope>
    <source>
        <strain evidence="4">CCUG 53915</strain>
    </source>
</reference>
<dbReference type="RefSeq" id="WP_381479719.1">
    <property type="nucleotide sequence ID" value="NZ_JBHTLT010000015.1"/>
</dbReference>
<evidence type="ECO:0000259" key="2">
    <source>
        <dbReference type="SMART" id="SM00635"/>
    </source>
</evidence>
<comment type="caution">
    <text evidence="3">The sequence shown here is derived from an EMBL/GenBank/DDBJ whole genome shotgun (WGS) entry which is preliminary data.</text>
</comment>
<sequence>MSVSPKTSTAEAGASGSRQLNVTVEPENATNNKVTFAIDNAEGLTVSNNGKIEWTENTPSGEYKTTITTVDGGFTAIHTLTLEEPEQEGVIIPRELELLKGTTEQLSAQESVRWHSANEAVLSVDNSGLVTANDVGVAEVIATTNGGKEDQITVVVYQTEETILDPDDRVAPTTITLEPSEHTLPELGVNKLLKIHIEPPNAITDVEWSISDENILIFRDDLGGRGWVQSRRPGTATVTAKSTANGVEGTATIHVVNG</sequence>
<gene>
    <name evidence="3" type="ORF">ACFQ38_02590</name>
</gene>
<organism evidence="3 4">
    <name type="scientific">Sporosarcina contaminans</name>
    <dbReference type="NCBI Taxonomy" id="633403"/>
    <lineage>
        <taxon>Bacteria</taxon>
        <taxon>Bacillati</taxon>
        <taxon>Bacillota</taxon>
        <taxon>Bacilli</taxon>
        <taxon>Bacillales</taxon>
        <taxon>Caryophanaceae</taxon>
        <taxon>Sporosarcina</taxon>
    </lineage>
</organism>
<feature type="domain" description="BIG2" evidence="2">
    <location>
        <begin position="171"/>
        <end position="252"/>
    </location>
</feature>
<feature type="domain" description="BIG2" evidence="2">
    <location>
        <begin position="1"/>
        <end position="79"/>
    </location>
</feature>